<dbReference type="Pfam" id="PF16357">
    <property type="entry name" value="PepSY_TM_like_2"/>
    <property type="match status" value="1"/>
</dbReference>
<comment type="caution">
    <text evidence="2">The sequence shown here is derived from an EMBL/GenBank/DDBJ whole genome shotgun (WGS) entry which is preliminary data.</text>
</comment>
<dbReference type="InterPro" id="IPR032307">
    <property type="entry name" value="PepSY_TM-like_2"/>
</dbReference>
<evidence type="ECO:0000256" key="1">
    <source>
        <dbReference type="SAM" id="Phobius"/>
    </source>
</evidence>
<dbReference type="Proteomes" id="UP001500191">
    <property type="component" value="Unassembled WGS sequence"/>
</dbReference>
<keyword evidence="3" id="KW-1185">Reference proteome</keyword>
<feature type="transmembrane region" description="Helical" evidence="1">
    <location>
        <begin position="171"/>
        <end position="190"/>
    </location>
</feature>
<keyword evidence="1" id="KW-1133">Transmembrane helix</keyword>
<evidence type="ECO:0000313" key="3">
    <source>
        <dbReference type="Proteomes" id="UP001500191"/>
    </source>
</evidence>
<dbReference type="EMBL" id="BAAADB010000011">
    <property type="protein sequence ID" value="GAA0507445.1"/>
    <property type="molecule type" value="Genomic_DNA"/>
</dbReference>
<reference evidence="3" key="1">
    <citation type="journal article" date="2019" name="Int. J. Syst. Evol. Microbiol.">
        <title>The Global Catalogue of Microorganisms (GCM) 10K type strain sequencing project: providing services to taxonomists for standard genome sequencing and annotation.</title>
        <authorList>
            <consortium name="The Broad Institute Genomics Platform"/>
            <consortium name="The Broad Institute Genome Sequencing Center for Infectious Disease"/>
            <person name="Wu L."/>
            <person name="Ma J."/>
        </authorList>
    </citation>
    <scope>NUCLEOTIDE SEQUENCE [LARGE SCALE GENOMIC DNA]</scope>
    <source>
        <strain evidence="3">JCM 14368</strain>
    </source>
</reference>
<evidence type="ECO:0000313" key="2">
    <source>
        <dbReference type="EMBL" id="GAA0507445.1"/>
    </source>
</evidence>
<feature type="transmembrane region" description="Helical" evidence="1">
    <location>
        <begin position="12"/>
        <end position="30"/>
    </location>
</feature>
<dbReference type="PANTHER" id="PTHR40115:SF1">
    <property type="entry name" value="INNER MEMBRANE PROTEIN WITH PEPSY TM HELIX"/>
    <property type="match status" value="1"/>
</dbReference>
<organism evidence="2 3">
    <name type="scientific">Deinococcus depolymerans</name>
    <dbReference type="NCBI Taxonomy" id="392408"/>
    <lineage>
        <taxon>Bacteria</taxon>
        <taxon>Thermotogati</taxon>
        <taxon>Deinococcota</taxon>
        <taxon>Deinococci</taxon>
        <taxon>Deinococcales</taxon>
        <taxon>Deinococcaceae</taxon>
        <taxon>Deinococcus</taxon>
    </lineage>
</organism>
<gene>
    <name evidence="2" type="ORF">GCM10008937_14130</name>
</gene>
<keyword evidence="1" id="KW-0812">Transmembrane</keyword>
<name>A0ABP3LUA8_9DEIO</name>
<sequence>MQITLRSLHIYSSMATLLLILFFSGSGVLLNHPDWSGSLETIREARGTLPAPALAALNATPPDWLGTVETLRAAHDLRGRAGNLSADPQEASLTFRAPGRETDVLIDTRTGQYELTTTSAGLNAVIGDLHRGHNTGPGWNWVIDLTALFLTVISASGFGILLFLKKHRPRALLTLGAGTLLLGVGIATLAM</sequence>
<feature type="transmembrane region" description="Helical" evidence="1">
    <location>
        <begin position="141"/>
        <end position="164"/>
    </location>
</feature>
<protein>
    <submittedName>
        <fullName evidence="2">PepSY-associated TM helix domain-containing protein</fullName>
    </submittedName>
</protein>
<keyword evidence="1" id="KW-0472">Membrane</keyword>
<dbReference type="PANTHER" id="PTHR40115">
    <property type="entry name" value="INNER MEMBRANE PROTEIN WITH PEPSY TM HELIX"/>
    <property type="match status" value="1"/>
</dbReference>
<proteinExistence type="predicted"/>
<accession>A0ABP3LUA8</accession>